<feature type="transmembrane region" description="Helical" evidence="1">
    <location>
        <begin position="85"/>
        <end position="110"/>
    </location>
</feature>
<evidence type="ECO:0000256" key="1">
    <source>
        <dbReference type="SAM" id="Phobius"/>
    </source>
</evidence>
<feature type="transmembrane region" description="Helical" evidence="1">
    <location>
        <begin position="151"/>
        <end position="170"/>
    </location>
</feature>
<comment type="caution">
    <text evidence="2">The sequence shown here is derived from an EMBL/GenBank/DDBJ whole genome shotgun (WGS) entry which is preliminary data.</text>
</comment>
<organism evidence="2 3">
    <name type="scientific">Shouchella clausii</name>
    <name type="common">Alkalihalobacillus clausii</name>
    <dbReference type="NCBI Taxonomy" id="79880"/>
    <lineage>
        <taxon>Bacteria</taxon>
        <taxon>Bacillati</taxon>
        <taxon>Bacillota</taxon>
        <taxon>Bacilli</taxon>
        <taxon>Bacillales</taxon>
        <taxon>Bacillaceae</taxon>
        <taxon>Shouchella</taxon>
    </lineage>
</organism>
<keyword evidence="1" id="KW-0472">Membrane</keyword>
<proteinExistence type="predicted"/>
<dbReference type="AlphaFoldDB" id="A0A268S5P5"/>
<feature type="transmembrane region" description="Helical" evidence="1">
    <location>
        <begin position="12"/>
        <end position="35"/>
    </location>
</feature>
<dbReference type="Pfam" id="PF13346">
    <property type="entry name" value="ABC2_membrane_5"/>
    <property type="match status" value="1"/>
</dbReference>
<evidence type="ECO:0008006" key="4">
    <source>
        <dbReference type="Google" id="ProtNLM"/>
    </source>
</evidence>
<dbReference type="PANTHER" id="PTHR41309">
    <property type="entry name" value="MEMBRANE PROTEIN-RELATED"/>
    <property type="match status" value="1"/>
</dbReference>
<dbReference type="PANTHER" id="PTHR41309:SF2">
    <property type="entry name" value="MEMBRANE PROTEIN"/>
    <property type="match status" value="1"/>
</dbReference>
<gene>
    <name evidence="2" type="ORF">CHH61_01660</name>
</gene>
<keyword evidence="1" id="KW-1133">Transmembrane helix</keyword>
<dbReference type="InterPro" id="IPR025699">
    <property type="entry name" value="ABC2_memb-like"/>
</dbReference>
<dbReference type="EMBL" id="NPBS01000008">
    <property type="protein sequence ID" value="PAF27810.1"/>
    <property type="molecule type" value="Genomic_DNA"/>
</dbReference>
<protein>
    <recommendedName>
        <fullName evidence="4">ABC-2 transporter permease</fullName>
    </recommendedName>
</protein>
<evidence type="ECO:0000313" key="3">
    <source>
        <dbReference type="Proteomes" id="UP000216133"/>
    </source>
</evidence>
<keyword evidence="1" id="KW-0812">Transmembrane</keyword>
<feature type="transmembrane region" description="Helical" evidence="1">
    <location>
        <begin position="190"/>
        <end position="210"/>
    </location>
</feature>
<evidence type="ECO:0000313" key="2">
    <source>
        <dbReference type="EMBL" id="PAF27810.1"/>
    </source>
</evidence>
<dbReference type="RefSeq" id="WP_095238267.1">
    <property type="nucleotide sequence ID" value="NZ_CP155470.1"/>
</dbReference>
<name>A0A268S5P5_SHOCL</name>
<dbReference type="Proteomes" id="UP000216133">
    <property type="component" value="Unassembled WGS sequence"/>
</dbReference>
<sequence>MKGLMLNQYYSVAKSILLYGMISIFVTSILLVAQIEAVERFVSFIPTIFLVLPAIEVLKHESMSGWNKFARTLPVKQNQIVQSHYLFFVLLLTIGLAITIVLSLLSSIMVGQTLDISTVASIMNGIAIAVIFGTFSFPLTYMFGSEKADGILVFAGLAAFGLYLLSAWLYGRIFENVSLKFIEEMHPDLFFSILFLGISAVLFFISYLLASQVYKQKEF</sequence>
<feature type="transmembrane region" description="Helical" evidence="1">
    <location>
        <begin position="116"/>
        <end position="139"/>
    </location>
</feature>
<reference evidence="2 3" key="1">
    <citation type="submission" date="2017-07" db="EMBL/GenBank/DDBJ databases">
        <title>Isolation and whole genome analysis of endospore-forming bacteria from heroin.</title>
        <authorList>
            <person name="Kalinowski J."/>
            <person name="Ahrens B."/>
            <person name="Al-Dilaimi A."/>
            <person name="Winkler A."/>
            <person name="Wibberg D."/>
            <person name="Schleenbecker U."/>
            <person name="Ruckert C."/>
            <person name="Wolfel R."/>
            <person name="Grass G."/>
        </authorList>
    </citation>
    <scope>NUCLEOTIDE SEQUENCE [LARGE SCALE GENOMIC DNA]</scope>
    <source>
        <strain evidence="2 3">7523-2</strain>
    </source>
</reference>
<accession>A0A268S5P5</accession>